<comment type="subcellular location">
    <subcellularLocation>
        <location evidence="1">Membrane</location>
    </subcellularLocation>
</comment>
<dbReference type="PROSITE" id="PS50262">
    <property type="entry name" value="G_PROTEIN_RECEP_F1_2"/>
    <property type="match status" value="1"/>
</dbReference>
<keyword evidence="3 7" id="KW-0812">Transmembrane</keyword>
<evidence type="ECO:0000313" key="9">
    <source>
        <dbReference type="EMBL" id="CAD7576115.1"/>
    </source>
</evidence>
<dbReference type="InterPro" id="IPR000276">
    <property type="entry name" value="GPCR_Rhodpsn"/>
</dbReference>
<evidence type="ECO:0000256" key="1">
    <source>
        <dbReference type="ARBA" id="ARBA00004370"/>
    </source>
</evidence>
<sequence>MCAANKVFMGTLYHYSTWLVVALTWARLFTIKYPLSLGWCSDRVAIYVVTALGVAFITLSGMRVRYPGFEQDSVFEYEPCQINVSVSRGTSMNSAVFVYLTLSLWLPLTLILMGNLCLLTVVRRSVKTRSTLTAIRKKSLPPLDTFKLTRMLSLVSSAYLILLLPLGVAATLEIYWDVVIKKSPALEGPARLIYLNWVFGNETNLRASDNVTDTRTSDNVTDTRASGNVTDTRASGNVTDTRASGNVTNLRASDNVTDTRASDNVTNLRASGNVTDTRASDNVTNLRASGNVTDTRASGNVTDTRASGNVTDTKGL</sequence>
<protein>
    <submittedName>
        <fullName evidence="9">(California timema) hypothetical protein</fullName>
    </submittedName>
</protein>
<keyword evidence="4 7" id="KW-1133">Transmembrane helix</keyword>
<feature type="region of interest" description="Disordered" evidence="6">
    <location>
        <begin position="289"/>
        <end position="316"/>
    </location>
</feature>
<feature type="transmembrane region" description="Helical" evidence="7">
    <location>
        <begin position="12"/>
        <end position="32"/>
    </location>
</feature>
<evidence type="ECO:0000259" key="8">
    <source>
        <dbReference type="PROSITE" id="PS50262"/>
    </source>
</evidence>
<evidence type="ECO:0000256" key="7">
    <source>
        <dbReference type="SAM" id="Phobius"/>
    </source>
</evidence>
<evidence type="ECO:0000256" key="5">
    <source>
        <dbReference type="ARBA" id="ARBA00023136"/>
    </source>
</evidence>
<gene>
    <name evidence="9" type="ORF">TCMB3V08_LOCUS8691</name>
</gene>
<feature type="transmembrane region" description="Helical" evidence="7">
    <location>
        <begin position="96"/>
        <end position="122"/>
    </location>
</feature>
<feature type="transmembrane region" description="Helical" evidence="7">
    <location>
        <begin position="44"/>
        <end position="62"/>
    </location>
</feature>
<dbReference type="InterPro" id="IPR017452">
    <property type="entry name" value="GPCR_Rhodpsn_7TM"/>
</dbReference>
<evidence type="ECO:0000256" key="6">
    <source>
        <dbReference type="SAM" id="MobiDB-lite"/>
    </source>
</evidence>
<evidence type="ECO:0000256" key="2">
    <source>
        <dbReference type="ARBA" id="ARBA00010663"/>
    </source>
</evidence>
<dbReference type="Pfam" id="PF00001">
    <property type="entry name" value="7tm_1"/>
    <property type="match status" value="1"/>
</dbReference>
<feature type="region of interest" description="Disordered" evidence="6">
    <location>
        <begin position="211"/>
        <end position="245"/>
    </location>
</feature>
<evidence type="ECO:0000256" key="3">
    <source>
        <dbReference type="ARBA" id="ARBA00022692"/>
    </source>
</evidence>
<dbReference type="AlphaFoldDB" id="A0A7R9JBW0"/>
<reference evidence="9" key="1">
    <citation type="submission" date="2020-11" db="EMBL/GenBank/DDBJ databases">
        <authorList>
            <person name="Tran Van P."/>
        </authorList>
    </citation>
    <scope>NUCLEOTIDE SEQUENCE</scope>
</reference>
<evidence type="ECO:0000256" key="4">
    <source>
        <dbReference type="ARBA" id="ARBA00022989"/>
    </source>
</evidence>
<name>A0A7R9JBW0_TIMCA</name>
<dbReference type="EMBL" id="OE183895">
    <property type="protein sequence ID" value="CAD7576115.1"/>
    <property type="molecule type" value="Genomic_DNA"/>
</dbReference>
<dbReference type="GO" id="GO:0004930">
    <property type="term" value="F:G protein-coupled receptor activity"/>
    <property type="evidence" value="ECO:0007669"/>
    <property type="project" value="InterPro"/>
</dbReference>
<dbReference type="Gene3D" id="1.20.1070.10">
    <property type="entry name" value="Rhodopsin 7-helix transmembrane proteins"/>
    <property type="match status" value="1"/>
</dbReference>
<proteinExistence type="inferred from homology"/>
<feature type="domain" description="G-protein coupled receptors family 1 profile" evidence="8">
    <location>
        <begin position="1"/>
        <end position="175"/>
    </location>
</feature>
<keyword evidence="5 7" id="KW-0472">Membrane</keyword>
<accession>A0A7R9JBW0</accession>
<dbReference type="SUPFAM" id="SSF81321">
    <property type="entry name" value="Family A G protein-coupled receptor-like"/>
    <property type="match status" value="1"/>
</dbReference>
<feature type="transmembrane region" description="Helical" evidence="7">
    <location>
        <begin position="157"/>
        <end position="176"/>
    </location>
</feature>
<dbReference type="GO" id="GO:0016020">
    <property type="term" value="C:membrane"/>
    <property type="evidence" value="ECO:0007669"/>
    <property type="project" value="UniProtKB-SubCell"/>
</dbReference>
<comment type="similarity">
    <text evidence="2">Belongs to the G-protein coupled receptor 1 family.</text>
</comment>
<organism evidence="9">
    <name type="scientific">Timema californicum</name>
    <name type="common">California timema</name>
    <name type="synonym">Walking stick</name>
    <dbReference type="NCBI Taxonomy" id="61474"/>
    <lineage>
        <taxon>Eukaryota</taxon>
        <taxon>Metazoa</taxon>
        <taxon>Ecdysozoa</taxon>
        <taxon>Arthropoda</taxon>
        <taxon>Hexapoda</taxon>
        <taxon>Insecta</taxon>
        <taxon>Pterygota</taxon>
        <taxon>Neoptera</taxon>
        <taxon>Polyneoptera</taxon>
        <taxon>Phasmatodea</taxon>
        <taxon>Timematodea</taxon>
        <taxon>Timematoidea</taxon>
        <taxon>Timematidae</taxon>
        <taxon>Timema</taxon>
    </lineage>
</organism>